<sequence length="171" mass="18727">MIFKIAYGGFRASLLTDTVQGWAIIVLLVISTIGFGIAVKIDRSLIGPSGLLDSNVLGWELAWIMPIAVTFANLFHEGYWQRTFASKNDRELVLSTIYGGIMLFPTLFIIGFTGVIAYWAGTWPGSPSNPQPGYLAFFTLFSLLPDWVVGFVVILTVSLSCSAYDTLQSAM</sequence>
<keyword evidence="2" id="KW-1185">Reference proteome</keyword>
<name>A0ACA9MME6_9GLOM</name>
<dbReference type="EMBL" id="CAJVPT010014109">
    <property type="protein sequence ID" value="CAG8601817.1"/>
    <property type="molecule type" value="Genomic_DNA"/>
</dbReference>
<proteinExistence type="predicted"/>
<feature type="non-terminal residue" evidence="1">
    <location>
        <position position="171"/>
    </location>
</feature>
<protein>
    <submittedName>
        <fullName evidence="1">9892_t:CDS:1</fullName>
    </submittedName>
</protein>
<reference evidence="1" key="1">
    <citation type="submission" date="2021-06" db="EMBL/GenBank/DDBJ databases">
        <authorList>
            <person name="Kallberg Y."/>
            <person name="Tangrot J."/>
            <person name="Rosling A."/>
        </authorList>
    </citation>
    <scope>NUCLEOTIDE SEQUENCE</scope>
    <source>
        <strain evidence="1">CL356</strain>
    </source>
</reference>
<dbReference type="Proteomes" id="UP000789525">
    <property type="component" value="Unassembled WGS sequence"/>
</dbReference>
<evidence type="ECO:0000313" key="2">
    <source>
        <dbReference type="Proteomes" id="UP000789525"/>
    </source>
</evidence>
<gene>
    <name evidence="1" type="ORF">ACOLOM_LOCUS6708</name>
</gene>
<comment type="caution">
    <text evidence="1">The sequence shown here is derived from an EMBL/GenBank/DDBJ whole genome shotgun (WGS) entry which is preliminary data.</text>
</comment>
<accession>A0ACA9MME6</accession>
<evidence type="ECO:0000313" key="1">
    <source>
        <dbReference type="EMBL" id="CAG8601817.1"/>
    </source>
</evidence>
<organism evidence="1 2">
    <name type="scientific">Acaulospora colombiana</name>
    <dbReference type="NCBI Taxonomy" id="27376"/>
    <lineage>
        <taxon>Eukaryota</taxon>
        <taxon>Fungi</taxon>
        <taxon>Fungi incertae sedis</taxon>
        <taxon>Mucoromycota</taxon>
        <taxon>Glomeromycotina</taxon>
        <taxon>Glomeromycetes</taxon>
        <taxon>Diversisporales</taxon>
        <taxon>Acaulosporaceae</taxon>
        <taxon>Acaulospora</taxon>
    </lineage>
</organism>